<organism evidence="4 5">
    <name type="scientific">Paenibacillus soyae</name>
    <dbReference type="NCBI Taxonomy" id="2969249"/>
    <lineage>
        <taxon>Bacteria</taxon>
        <taxon>Bacillati</taxon>
        <taxon>Bacillota</taxon>
        <taxon>Bacilli</taxon>
        <taxon>Bacillales</taxon>
        <taxon>Paenibacillaceae</taxon>
        <taxon>Paenibacillus</taxon>
    </lineage>
</organism>
<feature type="compositionally biased region" description="Polar residues" evidence="1">
    <location>
        <begin position="54"/>
        <end position="64"/>
    </location>
</feature>
<evidence type="ECO:0000313" key="5">
    <source>
        <dbReference type="Proteomes" id="UP001141950"/>
    </source>
</evidence>
<dbReference type="EMBL" id="JANIPJ010000002">
    <property type="protein sequence ID" value="MCR2802952.1"/>
    <property type="molecule type" value="Genomic_DNA"/>
</dbReference>
<dbReference type="InterPro" id="IPR019606">
    <property type="entry name" value="GerMN"/>
</dbReference>
<feature type="signal peptide" evidence="2">
    <location>
        <begin position="1"/>
        <end position="20"/>
    </location>
</feature>
<evidence type="ECO:0000313" key="4">
    <source>
        <dbReference type="EMBL" id="MCR2802952.1"/>
    </source>
</evidence>
<keyword evidence="5" id="KW-1185">Reference proteome</keyword>
<evidence type="ECO:0000256" key="2">
    <source>
        <dbReference type="SAM" id="SignalP"/>
    </source>
</evidence>
<dbReference type="PROSITE" id="PS51257">
    <property type="entry name" value="PROKAR_LIPOPROTEIN"/>
    <property type="match status" value="1"/>
</dbReference>
<comment type="caution">
    <text evidence="4">The sequence shown here is derived from an EMBL/GenBank/DDBJ whole genome shotgun (WGS) entry which is preliminary data.</text>
</comment>
<dbReference type="Proteomes" id="UP001141950">
    <property type="component" value="Unassembled WGS sequence"/>
</dbReference>
<accession>A0A9X2MMS5</accession>
<protein>
    <submittedName>
        <fullName evidence="4">GerMN domain-containing protein</fullName>
    </submittedName>
</protein>
<gene>
    <name evidence="4" type="ORF">NQZ67_03565</name>
</gene>
<feature type="chain" id="PRO_5040867987" evidence="2">
    <location>
        <begin position="21"/>
        <end position="197"/>
    </location>
</feature>
<reference evidence="4" key="1">
    <citation type="submission" date="2022-08" db="EMBL/GenBank/DDBJ databases">
        <title>The genomic sequence of strain Paenibacillus sp. SCIV0701.</title>
        <authorList>
            <person name="Zhao H."/>
        </authorList>
    </citation>
    <scope>NUCLEOTIDE SEQUENCE</scope>
    <source>
        <strain evidence="4">SCIV0701</strain>
    </source>
</reference>
<feature type="region of interest" description="Disordered" evidence="1">
    <location>
        <begin position="25"/>
        <end position="70"/>
    </location>
</feature>
<dbReference type="Pfam" id="PF10646">
    <property type="entry name" value="Germane"/>
    <property type="match status" value="1"/>
</dbReference>
<feature type="compositionally biased region" description="Polar residues" evidence="1">
    <location>
        <begin position="25"/>
        <end position="47"/>
    </location>
</feature>
<proteinExistence type="predicted"/>
<dbReference type="RefSeq" id="WP_257442848.1">
    <property type="nucleotide sequence ID" value="NZ_JANIPJ010000002.1"/>
</dbReference>
<keyword evidence="2" id="KW-0732">Signal</keyword>
<sequence length="197" mass="20901">MGMTRSSLLLASMLLAAALAGCGNQEKTNSNGSEAVTASSPSPTAGQVSGAGGDSTNATPSPSAQEEEKADTIEISVFGSDADLQEMTERKASVPNGSEAEQLKAALSELMKESDDMVSMWKDIRLLSMKFEDGIVTIDIRIPDESRVGAPAETLMIETMKSTLFQFSFVNGFDILVDGEAAESMMGHVELEHPYVK</sequence>
<evidence type="ECO:0000256" key="1">
    <source>
        <dbReference type="SAM" id="MobiDB-lite"/>
    </source>
</evidence>
<feature type="domain" description="GerMN" evidence="3">
    <location>
        <begin position="91"/>
        <end position="182"/>
    </location>
</feature>
<evidence type="ECO:0000259" key="3">
    <source>
        <dbReference type="Pfam" id="PF10646"/>
    </source>
</evidence>
<dbReference type="AlphaFoldDB" id="A0A9X2MMS5"/>
<name>A0A9X2MMS5_9BACL</name>